<dbReference type="Pfam" id="PF01588">
    <property type="entry name" value="tRNA_bind"/>
    <property type="match status" value="1"/>
</dbReference>
<dbReference type="InterPro" id="IPR012340">
    <property type="entry name" value="NA-bd_OB-fold"/>
</dbReference>
<keyword evidence="8" id="KW-0460">Magnesium</keyword>
<evidence type="ECO:0000256" key="7">
    <source>
        <dbReference type="ARBA" id="ARBA00022840"/>
    </source>
</evidence>
<evidence type="ECO:0000259" key="14">
    <source>
        <dbReference type="PROSITE" id="PS50886"/>
    </source>
</evidence>
<evidence type="ECO:0000256" key="9">
    <source>
        <dbReference type="ARBA" id="ARBA00022884"/>
    </source>
</evidence>
<evidence type="ECO:0000313" key="17">
    <source>
        <dbReference type="Proteomes" id="UP000324924"/>
    </source>
</evidence>
<sequence>MKFTLEWALSYFNLTKNDNNSENSYKNEKNLDSISLYFSKLKDFAKFEGKNYFSKDSNGISELQDLLVERGFEIESCTEIHKLNNLEIVEIIKIEKHPNADKLNLCTVRIIDKDIYKPKEKIQSDKALDSHNTLNEETFTIVCGANNVYVGMKTVLAKLGAIIPSNNMEIKKAKIRGIESSGMLCSSYELGLSDSDIDGILDLNIETIKDLNSIIEKEQNKANDYIFDIEVTPNRKDVTNVFGIAREITAGLGIGYAVKSKDLEELDTFFSSNNSLNIKTNDKMQEINKLHKNSTNEFSEPIEMQTYTLPKEHESEISRVYKSVFKISIRTKATQHINPNDANNDANSGNMNSSYVDFKPISFTPFWMQQRLRNVGIKITNNPLENLSNYVLHSYGYELFFTENHEDWNMILISGQNNSYDKKSSDNGSDIKKQKHFINKDNFGKLGINAFLCIAKYNHTDSKTFNDESHAQNAINFVTDFFMTYSNESFVEKFDLYHNSSTHIDVSKYKENRTEPKSSQIVFLNSTEVEDVTGFKLNASYIEKALRSFGFNIIKQSTSEQNNTLFEVEIPSWRSEDIKDDACLIEEIMRYKGVDSIEPKPMNYIPSKYNQYEDLISNFWTTKGFFEVFNNNFMESRDSSLTSEDHLVEIDNPMTSKQTYLRDSLYYDVLKIAKSYENNNMKCKGIFEIGKTFTLKETKENEKRNNNEHPANDTLSYINTKNKLCIAWLDTEINWANKKTTFHECNQNIENFFNFLGVNHKKTFSEDRKVLWNADHDSYDQTTNKATEKNNQRNNLENNGNNIDNYGIQTLGCLQEITTKHKKHFKIKSDVFFAEICLDSIGLLLNKNKRQNKVTYNTNIYKDFSFKLNSDTPVKMLLDTATELVGRNIKLTVFDIHPTINLNSEKKVGIRLNWINDFVDNDDHTNLNELGNSSEKLINKKTSFRKNISSEEQKVFSDNFIKSMKEKGFISE</sequence>
<keyword evidence="7" id="KW-0067">ATP-binding</keyword>
<dbReference type="GO" id="GO:0000049">
    <property type="term" value="F:tRNA binding"/>
    <property type="evidence" value="ECO:0007669"/>
    <property type="project" value="UniProtKB-UniRule"/>
</dbReference>
<dbReference type="Gene3D" id="3.30.930.10">
    <property type="entry name" value="Bira Bifunctional Protein, Domain 2"/>
    <property type="match status" value="1"/>
</dbReference>
<keyword evidence="3 12" id="KW-0820">tRNA-binding</keyword>
<feature type="domain" description="B5" evidence="15">
    <location>
        <begin position="517"/>
        <end position="599"/>
    </location>
</feature>
<dbReference type="AlphaFoldDB" id="A0A5C0UFZ6"/>
<keyword evidence="17" id="KW-1185">Reference proteome</keyword>
<protein>
    <recommendedName>
        <fullName evidence="2">phenylalanine--tRNA ligase</fullName>
        <ecNumber evidence="2">6.1.1.20</ecNumber>
    </recommendedName>
</protein>
<evidence type="ECO:0000256" key="6">
    <source>
        <dbReference type="ARBA" id="ARBA00022741"/>
    </source>
</evidence>
<dbReference type="InterPro" id="IPR045864">
    <property type="entry name" value="aa-tRNA-synth_II/BPL/LPL"/>
</dbReference>
<dbReference type="InterPro" id="IPR041616">
    <property type="entry name" value="PheRS_beta_core"/>
</dbReference>
<dbReference type="InterPro" id="IPR033714">
    <property type="entry name" value="tRNA_bind_bactPheRS"/>
</dbReference>
<evidence type="ECO:0000256" key="12">
    <source>
        <dbReference type="PROSITE-ProRule" id="PRU00209"/>
    </source>
</evidence>
<dbReference type="SUPFAM" id="SSF50249">
    <property type="entry name" value="Nucleic acid-binding proteins"/>
    <property type="match status" value="1"/>
</dbReference>
<dbReference type="InterPro" id="IPR005147">
    <property type="entry name" value="tRNA_synthase_B5-dom"/>
</dbReference>
<dbReference type="InterPro" id="IPR002547">
    <property type="entry name" value="tRNA-bd_dom"/>
</dbReference>
<dbReference type="GO" id="GO:0004826">
    <property type="term" value="F:phenylalanine-tRNA ligase activity"/>
    <property type="evidence" value="ECO:0007669"/>
    <property type="project" value="UniProtKB-EC"/>
</dbReference>
<keyword evidence="5" id="KW-0479">Metal-binding</keyword>
<evidence type="ECO:0000256" key="8">
    <source>
        <dbReference type="ARBA" id="ARBA00022842"/>
    </source>
</evidence>
<dbReference type="RefSeq" id="WP_148972149.1">
    <property type="nucleotide sequence ID" value="NZ_CP043314.1"/>
</dbReference>
<evidence type="ECO:0000313" key="16">
    <source>
        <dbReference type="EMBL" id="QEK39026.1"/>
    </source>
</evidence>
<dbReference type="InterPro" id="IPR009061">
    <property type="entry name" value="DNA-bd_dom_put_sf"/>
</dbReference>
<dbReference type="Pfam" id="PF03484">
    <property type="entry name" value="B5"/>
    <property type="match status" value="1"/>
</dbReference>
<evidence type="ECO:0000256" key="4">
    <source>
        <dbReference type="ARBA" id="ARBA00022598"/>
    </source>
</evidence>
<dbReference type="Pfam" id="PF17759">
    <property type="entry name" value="tRNA_synthFbeta"/>
    <property type="match status" value="1"/>
</dbReference>
<reference evidence="16 17" key="1">
    <citation type="submission" date="2019-08" db="EMBL/GenBank/DDBJ databases">
        <title>Highly reduced genomes of protist endosymbionts show evolutionary convergence.</title>
        <authorList>
            <person name="George E."/>
            <person name="Husnik F."/>
            <person name="Tashyreva D."/>
            <person name="Prokopchuk G."/>
            <person name="Horak A."/>
            <person name="Kwong W.K."/>
            <person name="Lukes J."/>
            <person name="Keeling P.J."/>
        </authorList>
    </citation>
    <scope>NUCLEOTIDE SEQUENCE [LARGE SCALE GENOMIC DNA]</scope>
    <source>
        <strain evidence="16">1604HC</strain>
    </source>
</reference>
<proteinExistence type="predicted"/>
<organism evidence="16 17">
    <name type="scientific">Candidatus Nesciobacter abundans</name>
    <dbReference type="NCBI Taxonomy" id="2601668"/>
    <lineage>
        <taxon>Bacteria</taxon>
        <taxon>Pseudomonadati</taxon>
        <taxon>Pseudomonadota</taxon>
        <taxon>Alphaproteobacteria</taxon>
        <taxon>Holosporales</taxon>
        <taxon>Holosporaceae</taxon>
        <taxon>Candidatus Nesciobacter</taxon>
    </lineage>
</organism>
<evidence type="ECO:0000256" key="3">
    <source>
        <dbReference type="ARBA" id="ARBA00022555"/>
    </source>
</evidence>
<keyword evidence="11" id="KW-0030">Aminoacyl-tRNA synthetase</keyword>
<dbReference type="PROSITE" id="PS51483">
    <property type="entry name" value="B5"/>
    <property type="match status" value="1"/>
</dbReference>
<dbReference type="PROSITE" id="PS50886">
    <property type="entry name" value="TRBD"/>
    <property type="match status" value="1"/>
</dbReference>
<evidence type="ECO:0000256" key="11">
    <source>
        <dbReference type="ARBA" id="ARBA00023146"/>
    </source>
</evidence>
<keyword evidence="9 12" id="KW-0694">RNA-binding</keyword>
<feature type="region of interest" description="Disordered" evidence="13">
    <location>
        <begin position="782"/>
        <end position="801"/>
    </location>
</feature>
<dbReference type="GO" id="GO:0000287">
    <property type="term" value="F:magnesium ion binding"/>
    <property type="evidence" value="ECO:0007669"/>
    <property type="project" value="InterPro"/>
</dbReference>
<dbReference type="Proteomes" id="UP000324924">
    <property type="component" value="Chromosome"/>
</dbReference>
<name>A0A5C0UFZ6_9PROT</name>
<dbReference type="SUPFAM" id="SSF55681">
    <property type="entry name" value="Class II aaRS and biotin synthetases"/>
    <property type="match status" value="1"/>
</dbReference>
<dbReference type="EMBL" id="CP043314">
    <property type="protein sequence ID" value="QEK39026.1"/>
    <property type="molecule type" value="Genomic_DNA"/>
</dbReference>
<evidence type="ECO:0000256" key="1">
    <source>
        <dbReference type="ARBA" id="ARBA00001946"/>
    </source>
</evidence>
<feature type="compositionally biased region" description="Low complexity" evidence="13">
    <location>
        <begin position="792"/>
        <end position="801"/>
    </location>
</feature>
<dbReference type="GO" id="GO:0006432">
    <property type="term" value="P:phenylalanyl-tRNA aminoacylation"/>
    <property type="evidence" value="ECO:0007669"/>
    <property type="project" value="InterPro"/>
</dbReference>
<dbReference type="OrthoDB" id="9805455at2"/>
<comment type="cofactor">
    <cofactor evidence="1">
        <name>Mg(2+)</name>
        <dbReference type="ChEBI" id="CHEBI:18420"/>
    </cofactor>
</comment>
<dbReference type="Gene3D" id="3.30.56.10">
    <property type="match status" value="2"/>
</dbReference>
<accession>A0A5C0UFZ6</accession>
<feature type="domain" description="TRNA-binding" evidence="14">
    <location>
        <begin position="80"/>
        <end position="216"/>
    </location>
</feature>
<dbReference type="GO" id="GO:0005524">
    <property type="term" value="F:ATP binding"/>
    <property type="evidence" value="ECO:0007669"/>
    <property type="project" value="UniProtKB-KW"/>
</dbReference>
<gene>
    <name evidence="16" type="ORF">FZC36_01075</name>
</gene>
<dbReference type="SMART" id="SM00874">
    <property type="entry name" value="B5"/>
    <property type="match status" value="1"/>
</dbReference>
<dbReference type="CDD" id="cd02796">
    <property type="entry name" value="tRNA_bind_bactPheRS"/>
    <property type="match status" value="1"/>
</dbReference>
<dbReference type="Gene3D" id="2.40.50.140">
    <property type="entry name" value="Nucleic acid-binding proteins"/>
    <property type="match status" value="1"/>
</dbReference>
<dbReference type="EC" id="6.1.1.20" evidence="2"/>
<keyword evidence="10" id="KW-0648">Protein biosynthesis</keyword>
<evidence type="ECO:0000256" key="10">
    <source>
        <dbReference type="ARBA" id="ARBA00022917"/>
    </source>
</evidence>
<evidence type="ECO:0000256" key="5">
    <source>
        <dbReference type="ARBA" id="ARBA00022723"/>
    </source>
</evidence>
<dbReference type="SUPFAM" id="SSF46955">
    <property type="entry name" value="Putative DNA-binding domain"/>
    <property type="match status" value="1"/>
</dbReference>
<evidence type="ECO:0000259" key="15">
    <source>
        <dbReference type="PROSITE" id="PS51483"/>
    </source>
</evidence>
<evidence type="ECO:0000256" key="13">
    <source>
        <dbReference type="SAM" id="MobiDB-lite"/>
    </source>
</evidence>
<evidence type="ECO:0000256" key="2">
    <source>
        <dbReference type="ARBA" id="ARBA00012814"/>
    </source>
</evidence>
<dbReference type="KEGG" id="nabu:FZC36_01075"/>
<keyword evidence="6" id="KW-0547">Nucleotide-binding</keyword>
<keyword evidence="4" id="KW-0436">Ligase</keyword>